<evidence type="ECO:0000313" key="2">
    <source>
        <dbReference type="EMBL" id="KZP15857.1"/>
    </source>
</evidence>
<dbReference type="AlphaFoldDB" id="A0A166EKM2"/>
<sequence length="221" mass="23803">MSMFTSLVRRISGSFLPRSDRPWPEDATSTAPTIGRKRRLSTPPDEEEENIAKRLRGNEEALTRDVSPAQVPVNETEEVKEVTQGVNDVELDETKPETVPLPVTPPPETLELDTTPAEATEEMGIAIAETNPINAKIASAAPSAVTDVIAEEDTISEPLADDEALTTKNPISSTTSEPTTEETLPETTAKSTEADVQVADHIAADESEKVAEVEKTEESAL</sequence>
<dbReference type="EMBL" id="KV417600">
    <property type="protein sequence ID" value="KZP15857.1"/>
    <property type="molecule type" value="Genomic_DNA"/>
</dbReference>
<feature type="compositionally biased region" description="Basic and acidic residues" evidence="1">
    <location>
        <begin position="50"/>
        <end position="63"/>
    </location>
</feature>
<dbReference type="OrthoDB" id="3269227at2759"/>
<evidence type="ECO:0000313" key="3">
    <source>
        <dbReference type="Proteomes" id="UP000076532"/>
    </source>
</evidence>
<organism evidence="2 3">
    <name type="scientific">Athelia psychrophila</name>
    <dbReference type="NCBI Taxonomy" id="1759441"/>
    <lineage>
        <taxon>Eukaryota</taxon>
        <taxon>Fungi</taxon>
        <taxon>Dikarya</taxon>
        <taxon>Basidiomycota</taxon>
        <taxon>Agaricomycotina</taxon>
        <taxon>Agaricomycetes</taxon>
        <taxon>Agaricomycetidae</taxon>
        <taxon>Atheliales</taxon>
        <taxon>Atheliaceae</taxon>
        <taxon>Athelia</taxon>
    </lineage>
</organism>
<accession>A0A166EKM2</accession>
<name>A0A166EKM2_9AGAM</name>
<feature type="region of interest" description="Disordered" evidence="1">
    <location>
        <begin position="153"/>
        <end position="198"/>
    </location>
</feature>
<gene>
    <name evidence="2" type="ORF">FIBSPDRAFT_866754</name>
</gene>
<reference evidence="2 3" key="1">
    <citation type="journal article" date="2016" name="Mol. Biol. Evol.">
        <title>Comparative Genomics of Early-Diverging Mushroom-Forming Fungi Provides Insights into the Origins of Lignocellulose Decay Capabilities.</title>
        <authorList>
            <person name="Nagy L.G."/>
            <person name="Riley R."/>
            <person name="Tritt A."/>
            <person name="Adam C."/>
            <person name="Daum C."/>
            <person name="Floudas D."/>
            <person name="Sun H."/>
            <person name="Yadav J.S."/>
            <person name="Pangilinan J."/>
            <person name="Larsson K.H."/>
            <person name="Matsuura K."/>
            <person name="Barry K."/>
            <person name="Labutti K."/>
            <person name="Kuo R."/>
            <person name="Ohm R.A."/>
            <person name="Bhattacharya S.S."/>
            <person name="Shirouzu T."/>
            <person name="Yoshinaga Y."/>
            <person name="Martin F.M."/>
            <person name="Grigoriev I.V."/>
            <person name="Hibbett D.S."/>
        </authorList>
    </citation>
    <scope>NUCLEOTIDE SEQUENCE [LARGE SCALE GENOMIC DNA]</scope>
    <source>
        <strain evidence="2 3">CBS 109695</strain>
    </source>
</reference>
<proteinExistence type="predicted"/>
<feature type="region of interest" description="Disordered" evidence="1">
    <location>
        <begin position="15"/>
        <end position="112"/>
    </location>
</feature>
<dbReference type="STRING" id="436010.A0A166EKM2"/>
<protein>
    <submittedName>
        <fullName evidence="2">Uncharacterized protein</fullName>
    </submittedName>
</protein>
<feature type="compositionally biased region" description="Acidic residues" evidence="1">
    <location>
        <begin position="153"/>
        <end position="164"/>
    </location>
</feature>
<dbReference type="Proteomes" id="UP000076532">
    <property type="component" value="Unassembled WGS sequence"/>
</dbReference>
<keyword evidence="3" id="KW-1185">Reference proteome</keyword>
<evidence type="ECO:0000256" key="1">
    <source>
        <dbReference type="SAM" id="MobiDB-lite"/>
    </source>
</evidence>